<evidence type="ECO:0000256" key="11">
    <source>
        <dbReference type="ARBA" id="ARBA00033096"/>
    </source>
</evidence>
<evidence type="ECO:0000256" key="7">
    <source>
        <dbReference type="ARBA" id="ARBA00032380"/>
    </source>
</evidence>
<keyword evidence="14" id="KW-1185">Reference proteome</keyword>
<dbReference type="PROSITE" id="PS00723">
    <property type="entry name" value="POLYPRENYL_SYNTHASE_1"/>
    <property type="match status" value="1"/>
</dbReference>
<comment type="caution">
    <text evidence="13">The sequence shown here is derived from an EMBL/GenBank/DDBJ whole genome shotgun (WGS) entry which is preliminary data.</text>
</comment>
<evidence type="ECO:0000256" key="2">
    <source>
        <dbReference type="ARBA" id="ARBA00006706"/>
    </source>
</evidence>
<reference evidence="14" key="3">
    <citation type="journal article" date="2018" name="Mol. Plant Microbe Interact.">
        <title>Genome sequence resources for the wheat stripe rust pathogen (Puccinia striiformis f. sp. tritici) and the barley stripe rust pathogen (Puccinia striiformis f. sp. hordei).</title>
        <authorList>
            <person name="Xia C."/>
            <person name="Wang M."/>
            <person name="Yin C."/>
            <person name="Cornejo O.E."/>
            <person name="Hulbert S.H."/>
            <person name="Chen X."/>
        </authorList>
    </citation>
    <scope>NUCLEOTIDE SEQUENCE [LARGE SCALE GENOMIC DNA]</scope>
    <source>
        <strain evidence="14">93TX-2</strain>
    </source>
</reference>
<protein>
    <recommendedName>
        <fullName evidence="10">(2E,6E)-farnesyl diphosphate synthase</fullName>
    </recommendedName>
    <alternativeName>
        <fullName evidence="9">Dimethylallyltranstransferase</fullName>
    </alternativeName>
    <alternativeName>
        <fullName evidence="8">Farnesyl diphosphate synthase</fullName>
    </alternativeName>
    <alternativeName>
        <fullName evidence="6">Farnesyltranstransferase</fullName>
    </alternativeName>
    <alternativeName>
        <fullName evidence="11">Geranylgeranyl diphosphate synthase</fullName>
    </alternativeName>
    <alternativeName>
        <fullName evidence="7">Geranyltranstransferase</fullName>
    </alternativeName>
</protein>
<evidence type="ECO:0000256" key="6">
    <source>
        <dbReference type="ARBA" id="ARBA00032052"/>
    </source>
</evidence>
<dbReference type="PROSITE" id="PS00444">
    <property type="entry name" value="POLYPRENYL_SYNTHASE_2"/>
    <property type="match status" value="1"/>
</dbReference>
<evidence type="ECO:0000256" key="1">
    <source>
        <dbReference type="ARBA" id="ARBA00001946"/>
    </source>
</evidence>
<dbReference type="Pfam" id="PF00348">
    <property type="entry name" value="polyprenyl_synt"/>
    <property type="match status" value="2"/>
</dbReference>
<evidence type="ECO:0000256" key="5">
    <source>
        <dbReference type="ARBA" id="ARBA00023239"/>
    </source>
</evidence>
<proteinExistence type="inferred from homology"/>
<dbReference type="SUPFAM" id="SSF48576">
    <property type="entry name" value="Terpenoid synthases"/>
    <property type="match status" value="1"/>
</dbReference>
<evidence type="ECO:0000313" key="13">
    <source>
        <dbReference type="EMBL" id="POW16209.1"/>
    </source>
</evidence>
<dbReference type="InterPro" id="IPR000092">
    <property type="entry name" value="Polyprenyl_synt"/>
</dbReference>
<dbReference type="Proteomes" id="UP000238274">
    <property type="component" value="Unassembled WGS sequence"/>
</dbReference>
<accession>A0A2S4W3A2</accession>
<reference evidence="13 14" key="1">
    <citation type="submission" date="2017-12" db="EMBL/GenBank/DDBJ databases">
        <title>Gene loss provides genomic basis for host adaptation in cereal stripe rust fungi.</title>
        <authorList>
            <person name="Xia C."/>
        </authorList>
    </citation>
    <scope>NUCLEOTIDE SEQUENCE [LARGE SCALE GENOMIC DNA]</scope>
    <source>
        <strain evidence="13 14">93TX-2</strain>
    </source>
</reference>
<dbReference type="PANTHER" id="PTHR12001">
    <property type="entry name" value="GERANYLGERANYL PYROPHOSPHATE SYNTHASE"/>
    <property type="match status" value="1"/>
</dbReference>
<dbReference type="EMBL" id="PKSM01000081">
    <property type="protein sequence ID" value="POW16209.1"/>
    <property type="molecule type" value="Genomic_DNA"/>
</dbReference>
<dbReference type="GO" id="GO:0046872">
    <property type="term" value="F:metal ion binding"/>
    <property type="evidence" value="ECO:0007669"/>
    <property type="project" value="UniProtKB-KW"/>
</dbReference>
<dbReference type="InterPro" id="IPR033749">
    <property type="entry name" value="Polyprenyl_synt_CS"/>
</dbReference>
<dbReference type="VEuPathDB" id="FungiDB:PSHT_06825"/>
<sequence>MTASNGMNMEPDSLQFNGIEERYSSFLERMKENRSDWPEHQERILLEPFTYLTSTPGKEIRSMMIDAFNHWLSVPNEQLNIVKRIVGLLHTASLLMDDVEDGSELRRGIPVAHKIYGIPQTINSANYVYFLAYQELSMLHPPQDRSASDLWKVINDELLELHRGQGMDLYWRDSLTCPTEEEYIQMVKKSKVAHLDRSKYTPLELDTYLACSTETGGLFRIAIKLMMAMSPLREIPDYIPLVDLIGIIFQIRDDLLNLSSVYTVNKGFCEDLTEGKFSFPIVHAIRADPSNHQLLNVLRQRPTDDGIKSYAVSYMKEKTKSLTYTRMVLTVLEGQADKEVARLGNNPTLTSILNMMHVDASPAQSTGSPSA</sequence>
<dbReference type="AlphaFoldDB" id="A0A2S4W3A2"/>
<dbReference type="CDD" id="cd00685">
    <property type="entry name" value="Trans_IPPS_HT"/>
    <property type="match status" value="1"/>
</dbReference>
<name>A0A2S4W3A2_9BASI</name>
<dbReference type="GO" id="GO:0004659">
    <property type="term" value="F:prenyltransferase activity"/>
    <property type="evidence" value="ECO:0007669"/>
    <property type="project" value="InterPro"/>
</dbReference>
<gene>
    <name evidence="13" type="ORF">PSHT_06825</name>
</gene>
<keyword evidence="5" id="KW-0456">Lyase</keyword>
<organism evidence="13 14">
    <name type="scientific">Puccinia striiformis</name>
    <dbReference type="NCBI Taxonomy" id="27350"/>
    <lineage>
        <taxon>Eukaryota</taxon>
        <taxon>Fungi</taxon>
        <taxon>Dikarya</taxon>
        <taxon>Basidiomycota</taxon>
        <taxon>Pucciniomycotina</taxon>
        <taxon>Pucciniomycetes</taxon>
        <taxon>Pucciniales</taxon>
        <taxon>Pucciniaceae</taxon>
        <taxon>Puccinia</taxon>
    </lineage>
</organism>
<evidence type="ECO:0000256" key="4">
    <source>
        <dbReference type="ARBA" id="ARBA00022842"/>
    </source>
</evidence>
<dbReference type="OrthoDB" id="6921389at2759"/>
<reference evidence="14" key="2">
    <citation type="journal article" date="2018" name="BMC Genomics">
        <title>Genomic insights into host adaptation between the wheat stripe rust pathogen (Puccinia striiformis f. sp. tritici) and the barley stripe rust pathogen (Puccinia striiformis f. sp. hordei).</title>
        <authorList>
            <person name="Xia C."/>
            <person name="Wang M."/>
            <person name="Yin C."/>
            <person name="Cornejo O.E."/>
            <person name="Hulbert S.H."/>
            <person name="Chen X."/>
        </authorList>
    </citation>
    <scope>NUCLEOTIDE SEQUENCE [LARGE SCALE GENOMIC DNA]</scope>
    <source>
        <strain evidence="14">93TX-2</strain>
    </source>
</reference>
<evidence type="ECO:0000256" key="9">
    <source>
        <dbReference type="ARBA" id="ARBA00032448"/>
    </source>
</evidence>
<dbReference type="Gene3D" id="1.10.600.10">
    <property type="entry name" value="Farnesyl Diphosphate Synthase"/>
    <property type="match status" value="1"/>
</dbReference>
<dbReference type="GO" id="GO:0016829">
    <property type="term" value="F:lyase activity"/>
    <property type="evidence" value="ECO:0007669"/>
    <property type="project" value="UniProtKB-KW"/>
</dbReference>
<dbReference type="PANTHER" id="PTHR12001:SF44">
    <property type="entry name" value="GERANYLGERANYL PYROPHOSPHATE SYNTHASE"/>
    <property type="match status" value="1"/>
</dbReference>
<dbReference type="VEuPathDB" id="FungiDB:PSTT_14850"/>
<evidence type="ECO:0000256" key="3">
    <source>
        <dbReference type="ARBA" id="ARBA00022723"/>
    </source>
</evidence>
<keyword evidence="3" id="KW-0479">Metal-binding</keyword>
<evidence type="ECO:0000313" key="14">
    <source>
        <dbReference type="Proteomes" id="UP000238274"/>
    </source>
</evidence>
<comment type="cofactor">
    <cofactor evidence="1">
        <name>Mg(2+)</name>
        <dbReference type="ChEBI" id="CHEBI:18420"/>
    </cofactor>
</comment>
<comment type="similarity">
    <text evidence="2 12">Belongs to the FPP/GGPP synthase family.</text>
</comment>
<keyword evidence="12" id="KW-0808">Transferase</keyword>
<dbReference type="InterPro" id="IPR008949">
    <property type="entry name" value="Isoprenoid_synthase_dom_sf"/>
</dbReference>
<evidence type="ECO:0000256" key="10">
    <source>
        <dbReference type="ARBA" id="ARBA00032873"/>
    </source>
</evidence>
<evidence type="ECO:0000256" key="8">
    <source>
        <dbReference type="ARBA" id="ARBA00032424"/>
    </source>
</evidence>
<keyword evidence="4" id="KW-0460">Magnesium</keyword>
<dbReference type="GO" id="GO:0008299">
    <property type="term" value="P:isoprenoid biosynthetic process"/>
    <property type="evidence" value="ECO:0007669"/>
    <property type="project" value="InterPro"/>
</dbReference>
<evidence type="ECO:0000256" key="12">
    <source>
        <dbReference type="RuleBase" id="RU004466"/>
    </source>
</evidence>
<dbReference type="SFLD" id="SFLDS00005">
    <property type="entry name" value="Isoprenoid_Synthase_Type_I"/>
    <property type="match status" value="1"/>
</dbReference>